<dbReference type="CDD" id="cd07302">
    <property type="entry name" value="CHD"/>
    <property type="match status" value="1"/>
</dbReference>
<dbReference type="Gene3D" id="2.60.120.260">
    <property type="entry name" value="Galactose-binding domain-like"/>
    <property type="match status" value="1"/>
</dbReference>
<dbReference type="InterPro" id="IPR008979">
    <property type="entry name" value="Galactose-bd-like_sf"/>
</dbReference>
<evidence type="ECO:0000256" key="1">
    <source>
        <dbReference type="ARBA" id="ARBA00004370"/>
    </source>
</evidence>
<feature type="transmembrane region" description="Helical" evidence="8">
    <location>
        <begin position="321"/>
        <end position="343"/>
    </location>
</feature>
<dbReference type="Gene3D" id="3.30.70.1230">
    <property type="entry name" value="Nucleotide cyclase"/>
    <property type="match status" value="1"/>
</dbReference>
<dbReference type="PROSITE" id="PS00452">
    <property type="entry name" value="GUANYLATE_CYCLASE_1"/>
    <property type="match status" value="1"/>
</dbReference>
<dbReference type="RefSeq" id="WP_157523363.1">
    <property type="nucleotide sequence ID" value="NZ_CP066775.1"/>
</dbReference>
<dbReference type="GO" id="GO:0009190">
    <property type="term" value="P:cyclic nucleotide biosynthetic process"/>
    <property type="evidence" value="ECO:0007669"/>
    <property type="project" value="InterPro"/>
</dbReference>
<proteinExistence type="inferred from homology"/>
<evidence type="ECO:0000313" key="11">
    <source>
        <dbReference type="Proteomes" id="UP000429232"/>
    </source>
</evidence>
<keyword evidence="2 8" id="KW-0812">Transmembrane</keyword>
<dbReference type="Pfam" id="PF00211">
    <property type="entry name" value="Guanylate_cyc"/>
    <property type="match status" value="1"/>
</dbReference>
<evidence type="ECO:0000256" key="3">
    <source>
        <dbReference type="ARBA" id="ARBA00022741"/>
    </source>
</evidence>
<dbReference type="InterPro" id="IPR029787">
    <property type="entry name" value="Nucleotide_cyclase"/>
</dbReference>
<feature type="domain" description="Guanylate cyclase" evidence="9">
    <location>
        <begin position="488"/>
        <end position="616"/>
    </location>
</feature>
<keyword evidence="4 8" id="KW-1133">Transmembrane helix</keyword>
<evidence type="ECO:0000256" key="6">
    <source>
        <dbReference type="ARBA" id="ARBA00023239"/>
    </source>
</evidence>
<dbReference type="InterPro" id="IPR001054">
    <property type="entry name" value="A/G_cyclase"/>
</dbReference>
<dbReference type="AlphaFoldDB" id="A0A6I4IMX6"/>
<comment type="similarity">
    <text evidence="7">Belongs to the adenylyl cyclase class-4/guanylyl cyclase family.</text>
</comment>
<feature type="transmembrane region" description="Helical" evidence="8">
    <location>
        <begin position="265"/>
        <end position="289"/>
    </location>
</feature>
<dbReference type="InterPro" id="IPR018297">
    <property type="entry name" value="A/G_cyclase_CS"/>
</dbReference>
<dbReference type="PROSITE" id="PS50125">
    <property type="entry name" value="GUANYLATE_CYCLASE_2"/>
    <property type="match status" value="1"/>
</dbReference>
<feature type="transmembrane region" description="Helical" evidence="8">
    <location>
        <begin position="296"/>
        <end position="315"/>
    </location>
</feature>
<dbReference type="InterPro" id="IPR011623">
    <property type="entry name" value="7TMR_DISM_rcpt_extracell_dom1"/>
</dbReference>
<name>A0A6I4IMX6_9SPHI</name>
<gene>
    <name evidence="10" type="ORF">GO620_000305</name>
</gene>
<organism evidence="10 11">
    <name type="scientific">Mucilaginibacter ginkgonis</name>
    <dbReference type="NCBI Taxonomy" id="2682091"/>
    <lineage>
        <taxon>Bacteria</taxon>
        <taxon>Pseudomonadati</taxon>
        <taxon>Bacteroidota</taxon>
        <taxon>Sphingobacteriia</taxon>
        <taxon>Sphingobacteriales</taxon>
        <taxon>Sphingobacteriaceae</taxon>
        <taxon>Mucilaginibacter</taxon>
    </lineage>
</organism>
<dbReference type="EMBL" id="CP066775">
    <property type="protein sequence ID" value="QQL49928.1"/>
    <property type="molecule type" value="Genomic_DNA"/>
</dbReference>
<evidence type="ECO:0000256" key="5">
    <source>
        <dbReference type="ARBA" id="ARBA00023136"/>
    </source>
</evidence>
<comment type="subcellular location">
    <subcellularLocation>
        <location evidence="1">Membrane</location>
    </subcellularLocation>
</comment>
<dbReference type="Proteomes" id="UP000429232">
    <property type="component" value="Chromosome"/>
</dbReference>
<dbReference type="InterPro" id="IPR050401">
    <property type="entry name" value="Cyclic_nucleotide_synthase"/>
</dbReference>
<sequence length="660" mass="75099">MRIKFLWIFLNLIVIQEAFGSLKIDTISKIINPTSDIVLTSNWVFHPGDDKQWANPDIDDSSWQQVDPLQDVKTFTPLRKSGIGWLRIHLPKVNLADNRLLSINITQYVASEIYLNGKKILQFGVVSSDAAKVVAFLPSNRPLDISLLPNVENVIALRIAYQAKIPYLSNFYSPLPVFKLTINDRQEAFNTYIASQQKLTWFIIFYTFSGSILLIISFIHFVNFLFDQRQKIDLYYSLMCMMLSFNALPNELWGIERFGKVSTEMWIYAANGAVIVPGLLFLLLLVYTIVGYSRRAIFTVITIIGVIFIGSEYYLGTVGYILASSVFPVLCLAEGIYVCFWAIRRRKRDAYFLLIGISLFVLFNIVSSLFDQDSILAQVLFELSLISFPIGMSFFLAIRSANKNRKLGFTLEKVKNLSFRTIAQEKEKQQILNDQNMLLESEVAERTRELNQSLQRSDSLLLNILPADVAEELKNKGSANARQFDNVTVIFTDFVNFTSVSETLTPQQLVDELDFCFKAFDNIIDKHQIEKIKTIGDAYLAVAGLPNANTKHANNAVNASIEIMRFVQHRKQEFGDKTFDIRIGLHSGSVVAGIVGIKKFAYDIWGDTVNTAARMEQNSEPGKINVSEKTYELIQDNYLFTYRGEIPAKNKGNLKMYFVY</sequence>
<dbReference type="GO" id="GO:0000166">
    <property type="term" value="F:nucleotide binding"/>
    <property type="evidence" value="ECO:0007669"/>
    <property type="project" value="UniProtKB-KW"/>
</dbReference>
<feature type="transmembrane region" description="Helical" evidence="8">
    <location>
        <begin position="376"/>
        <end position="398"/>
    </location>
</feature>
<dbReference type="KEGG" id="mgik:GO620_000305"/>
<dbReference type="SMART" id="SM00044">
    <property type="entry name" value="CYCc"/>
    <property type="match status" value="1"/>
</dbReference>
<keyword evidence="6 7" id="KW-0456">Lyase</keyword>
<dbReference type="SUPFAM" id="SSF55073">
    <property type="entry name" value="Nucleotide cyclase"/>
    <property type="match status" value="1"/>
</dbReference>
<dbReference type="GO" id="GO:0035556">
    <property type="term" value="P:intracellular signal transduction"/>
    <property type="evidence" value="ECO:0007669"/>
    <property type="project" value="InterPro"/>
</dbReference>
<dbReference type="GO" id="GO:0016020">
    <property type="term" value="C:membrane"/>
    <property type="evidence" value="ECO:0007669"/>
    <property type="project" value="UniProtKB-SubCell"/>
</dbReference>
<keyword evidence="3" id="KW-0547">Nucleotide-binding</keyword>
<dbReference type="SUPFAM" id="SSF49785">
    <property type="entry name" value="Galactose-binding domain-like"/>
    <property type="match status" value="1"/>
</dbReference>
<evidence type="ECO:0000256" key="2">
    <source>
        <dbReference type="ARBA" id="ARBA00022692"/>
    </source>
</evidence>
<feature type="transmembrane region" description="Helical" evidence="8">
    <location>
        <begin position="234"/>
        <end position="253"/>
    </location>
</feature>
<evidence type="ECO:0000313" key="10">
    <source>
        <dbReference type="EMBL" id="QQL49928.1"/>
    </source>
</evidence>
<evidence type="ECO:0000259" key="9">
    <source>
        <dbReference type="PROSITE" id="PS50125"/>
    </source>
</evidence>
<protein>
    <recommendedName>
        <fullName evidence="9">Guanylate cyclase domain-containing protein</fullName>
    </recommendedName>
</protein>
<keyword evidence="5 8" id="KW-0472">Membrane</keyword>
<feature type="transmembrane region" description="Helical" evidence="8">
    <location>
        <begin position="350"/>
        <end position="370"/>
    </location>
</feature>
<keyword evidence="11" id="KW-1185">Reference proteome</keyword>
<feature type="transmembrane region" description="Helical" evidence="8">
    <location>
        <begin position="199"/>
        <end position="222"/>
    </location>
</feature>
<accession>A0A6I4IMX6</accession>
<dbReference type="PANTHER" id="PTHR11920:SF335">
    <property type="entry name" value="GUANYLATE CYCLASE"/>
    <property type="match status" value="1"/>
</dbReference>
<dbReference type="PANTHER" id="PTHR11920">
    <property type="entry name" value="GUANYLYL CYCLASE"/>
    <property type="match status" value="1"/>
</dbReference>
<evidence type="ECO:0000256" key="4">
    <source>
        <dbReference type="ARBA" id="ARBA00022989"/>
    </source>
</evidence>
<dbReference type="Gene3D" id="6.10.250.780">
    <property type="match status" value="1"/>
</dbReference>
<evidence type="ECO:0000256" key="7">
    <source>
        <dbReference type="RuleBase" id="RU000405"/>
    </source>
</evidence>
<dbReference type="Pfam" id="PF07695">
    <property type="entry name" value="7TMR-DISM_7TM"/>
    <property type="match status" value="1"/>
</dbReference>
<reference evidence="10 11" key="1">
    <citation type="submission" date="2020-12" db="EMBL/GenBank/DDBJ databases">
        <title>HMF7856_wgs.fasta genome submission.</title>
        <authorList>
            <person name="Kang H."/>
            <person name="Kim H."/>
            <person name="Joh K."/>
        </authorList>
    </citation>
    <scope>NUCLEOTIDE SEQUENCE [LARGE SCALE GENOMIC DNA]</scope>
    <source>
        <strain evidence="10 11">HMF7856</strain>
    </source>
</reference>
<evidence type="ECO:0000256" key="8">
    <source>
        <dbReference type="SAM" id="Phobius"/>
    </source>
</evidence>
<dbReference type="GO" id="GO:0004016">
    <property type="term" value="F:adenylate cyclase activity"/>
    <property type="evidence" value="ECO:0007669"/>
    <property type="project" value="UniProtKB-ARBA"/>
</dbReference>